<dbReference type="Gene3D" id="1.10.340.70">
    <property type="match status" value="1"/>
</dbReference>
<organism evidence="9 10">
    <name type="scientific">Ganoderma sinense ZZ0214-1</name>
    <dbReference type="NCBI Taxonomy" id="1077348"/>
    <lineage>
        <taxon>Eukaryota</taxon>
        <taxon>Fungi</taxon>
        <taxon>Dikarya</taxon>
        <taxon>Basidiomycota</taxon>
        <taxon>Agaricomycotina</taxon>
        <taxon>Agaricomycetes</taxon>
        <taxon>Polyporales</taxon>
        <taxon>Polyporaceae</taxon>
        <taxon>Ganoderma</taxon>
    </lineage>
</organism>
<evidence type="ECO:0000256" key="6">
    <source>
        <dbReference type="ARBA" id="ARBA00023268"/>
    </source>
</evidence>
<evidence type="ECO:0000256" key="1">
    <source>
        <dbReference type="ARBA" id="ARBA00022679"/>
    </source>
</evidence>
<dbReference type="Gene3D" id="3.10.10.10">
    <property type="entry name" value="HIV Type 1 Reverse Transcriptase, subunit A, domain 1"/>
    <property type="match status" value="1"/>
</dbReference>
<feature type="region of interest" description="Disordered" evidence="7">
    <location>
        <begin position="477"/>
        <end position="507"/>
    </location>
</feature>
<dbReference type="GO" id="GO:0003723">
    <property type="term" value="F:RNA binding"/>
    <property type="evidence" value="ECO:0007669"/>
    <property type="project" value="UniProtKB-KW"/>
</dbReference>
<dbReference type="Pfam" id="PF17921">
    <property type="entry name" value="Integrase_H2C2"/>
    <property type="match status" value="1"/>
</dbReference>
<feature type="region of interest" description="Disordered" evidence="7">
    <location>
        <begin position="106"/>
        <end position="137"/>
    </location>
</feature>
<evidence type="ECO:0000256" key="7">
    <source>
        <dbReference type="SAM" id="MobiDB-lite"/>
    </source>
</evidence>
<dbReference type="Pfam" id="PF17919">
    <property type="entry name" value="RT_RNaseH_2"/>
    <property type="match status" value="1"/>
</dbReference>
<keyword evidence="4" id="KW-0255">Endonuclease</keyword>
<reference evidence="9 10" key="1">
    <citation type="journal article" date="2015" name="Sci. Rep.">
        <title>Chromosome-level genome map provides insights into diverse defense mechanisms in the medicinal fungus Ganoderma sinense.</title>
        <authorList>
            <person name="Zhu Y."/>
            <person name="Xu J."/>
            <person name="Sun C."/>
            <person name="Zhou S."/>
            <person name="Xu H."/>
            <person name="Nelson D.R."/>
            <person name="Qian J."/>
            <person name="Song J."/>
            <person name="Luo H."/>
            <person name="Xiang L."/>
            <person name="Li Y."/>
            <person name="Xu Z."/>
            <person name="Ji A."/>
            <person name="Wang L."/>
            <person name="Lu S."/>
            <person name="Hayward A."/>
            <person name="Sun W."/>
            <person name="Li X."/>
            <person name="Schwartz D.C."/>
            <person name="Wang Y."/>
            <person name="Chen S."/>
        </authorList>
    </citation>
    <scope>NUCLEOTIDE SEQUENCE [LARGE SCALE GENOMIC DNA]</scope>
    <source>
        <strain evidence="9 10">ZZ0214-1</strain>
    </source>
</reference>
<evidence type="ECO:0000256" key="3">
    <source>
        <dbReference type="ARBA" id="ARBA00022722"/>
    </source>
</evidence>
<dbReference type="Gene3D" id="2.40.70.10">
    <property type="entry name" value="Acid Proteases"/>
    <property type="match status" value="1"/>
</dbReference>
<dbReference type="SUPFAM" id="SSF56672">
    <property type="entry name" value="DNA/RNA polymerases"/>
    <property type="match status" value="1"/>
</dbReference>
<dbReference type="InterPro" id="IPR043128">
    <property type="entry name" value="Rev_trsase/Diguanyl_cyclase"/>
</dbReference>
<dbReference type="InterPro" id="IPR012337">
    <property type="entry name" value="RNaseH-like_sf"/>
</dbReference>
<keyword evidence="4" id="KW-0378">Hydrolase</keyword>
<feature type="region of interest" description="Disordered" evidence="7">
    <location>
        <begin position="150"/>
        <end position="207"/>
    </location>
</feature>
<dbReference type="GO" id="GO:0004519">
    <property type="term" value="F:endonuclease activity"/>
    <property type="evidence" value="ECO:0007669"/>
    <property type="project" value="UniProtKB-KW"/>
</dbReference>
<feature type="domain" description="Integrase catalytic" evidence="8">
    <location>
        <begin position="1900"/>
        <end position="2072"/>
    </location>
</feature>
<proteinExistence type="predicted"/>
<keyword evidence="3" id="KW-0540">Nuclease</keyword>
<gene>
    <name evidence="9" type="ORF">GSI_06483</name>
</gene>
<dbReference type="CDD" id="cd01647">
    <property type="entry name" value="RT_LTR"/>
    <property type="match status" value="1"/>
</dbReference>
<dbReference type="PANTHER" id="PTHR37984">
    <property type="entry name" value="PROTEIN CBG26694"/>
    <property type="match status" value="1"/>
</dbReference>
<dbReference type="Pfam" id="PF13650">
    <property type="entry name" value="Asp_protease_2"/>
    <property type="match status" value="1"/>
</dbReference>
<evidence type="ECO:0000313" key="9">
    <source>
        <dbReference type="EMBL" id="PIL31779.1"/>
    </source>
</evidence>
<dbReference type="GO" id="GO:0015074">
    <property type="term" value="P:DNA integration"/>
    <property type="evidence" value="ECO:0007669"/>
    <property type="project" value="InterPro"/>
</dbReference>
<dbReference type="GO" id="GO:0005634">
    <property type="term" value="C:nucleus"/>
    <property type="evidence" value="ECO:0007669"/>
    <property type="project" value="UniProtKB-ARBA"/>
</dbReference>
<dbReference type="InterPro" id="IPR021109">
    <property type="entry name" value="Peptidase_aspartic_dom_sf"/>
</dbReference>
<keyword evidence="2" id="KW-0548">Nucleotidyltransferase</keyword>
<dbReference type="InterPro" id="IPR043502">
    <property type="entry name" value="DNA/RNA_pol_sf"/>
</dbReference>
<keyword evidence="10" id="KW-1185">Reference proteome</keyword>
<feature type="region of interest" description="Disordered" evidence="7">
    <location>
        <begin position="665"/>
        <end position="688"/>
    </location>
</feature>
<feature type="compositionally biased region" description="Low complexity" evidence="7">
    <location>
        <begin position="174"/>
        <end position="199"/>
    </location>
</feature>
<evidence type="ECO:0000256" key="2">
    <source>
        <dbReference type="ARBA" id="ARBA00022695"/>
    </source>
</evidence>
<dbReference type="SUPFAM" id="SSF53098">
    <property type="entry name" value="Ribonuclease H-like"/>
    <property type="match status" value="1"/>
</dbReference>
<feature type="region of interest" description="Disordered" evidence="7">
    <location>
        <begin position="45"/>
        <end position="66"/>
    </location>
</feature>
<feature type="compositionally biased region" description="Polar residues" evidence="7">
    <location>
        <begin position="150"/>
        <end position="173"/>
    </location>
</feature>
<dbReference type="Gene3D" id="3.30.420.10">
    <property type="entry name" value="Ribonuclease H-like superfamily/Ribonuclease H"/>
    <property type="match status" value="1"/>
</dbReference>
<evidence type="ECO:0000256" key="5">
    <source>
        <dbReference type="ARBA" id="ARBA00022884"/>
    </source>
</evidence>
<keyword evidence="5" id="KW-0694">RNA-binding</keyword>
<dbReference type="EMBL" id="AYKW01000012">
    <property type="protein sequence ID" value="PIL31779.1"/>
    <property type="molecule type" value="Genomic_DNA"/>
</dbReference>
<dbReference type="CDD" id="cd00303">
    <property type="entry name" value="retropepsin_like"/>
    <property type="match status" value="1"/>
</dbReference>
<keyword evidence="1" id="KW-0808">Transferase</keyword>
<dbReference type="InterPro" id="IPR036397">
    <property type="entry name" value="RNaseH_sf"/>
</dbReference>
<evidence type="ECO:0000259" key="8">
    <source>
        <dbReference type="PROSITE" id="PS50994"/>
    </source>
</evidence>
<dbReference type="OrthoDB" id="3260031at2759"/>
<dbReference type="STRING" id="1077348.A0A2G8SDE1"/>
<dbReference type="PANTHER" id="PTHR37984:SF5">
    <property type="entry name" value="PROTEIN NYNRIN-LIKE"/>
    <property type="match status" value="1"/>
</dbReference>
<dbReference type="InterPro" id="IPR001584">
    <property type="entry name" value="Integrase_cat-core"/>
</dbReference>
<dbReference type="Gene3D" id="3.30.70.270">
    <property type="match status" value="2"/>
</dbReference>
<accession>A0A2G8SDE1</accession>
<dbReference type="InterPro" id="IPR041588">
    <property type="entry name" value="Integrase_H2C2"/>
</dbReference>
<dbReference type="Proteomes" id="UP000230002">
    <property type="component" value="Unassembled WGS sequence"/>
</dbReference>
<name>A0A2G8SDE1_9APHY</name>
<evidence type="ECO:0000256" key="4">
    <source>
        <dbReference type="ARBA" id="ARBA00022759"/>
    </source>
</evidence>
<protein>
    <recommendedName>
        <fullName evidence="8">Integrase catalytic domain-containing protein</fullName>
    </recommendedName>
</protein>
<evidence type="ECO:0000313" key="10">
    <source>
        <dbReference type="Proteomes" id="UP000230002"/>
    </source>
</evidence>
<sequence>MSKALNIQPTPLFIHPPHILPYLIYSPPFGPIGGTPELPRTLRSRTVLPPRSSPSVDHPVKVPPHPLALDPGFRHDLAVLHALTRANPPSPQSIFADPYRRRLTRTASLPKYRLNTPPLSPQSRKRSLSDPTLTLSPKLSRELNALRQATFASTQTSGPRSTRSSASTTGNMSQPGQQPGQQPGNNPQPQQQQNPQQQPAARGMPVRGERTCPTFAAEDPRGVWHYFEDLEQLFTRNNVANEELKKQYAVRYPPSAAEQAWRCLPSFVDQAADYTAFRDAVLKLYRGSSQTAVYTAADYDALSGKRARLGPVVSYDEYLAHYLEALPIITQLVRVGRISGQQAYCLLEIAVPHDILRRVEARLEALNPNLGLNDIYTVEQFHEAVCYIMQRSGHSLIGGLAIGARAADALTSLAAQMGAMAITPSAYNATTVYAAPQISAPLPLPPPPPPVKSEPDSAEVYKAILEGMSQLTRALTNQTQSNQRALPAYPQRGLTPPPQNRGMMGDRGPPRGGCFYYGNDGCSTRACPEIQEDIRLGKICRDIYGKIVLHSGAPIPNVPAGGLIRERVNLYYDTHPKEGTQPPAASQLALALEDWEDDTMPELEDLDDSDLDMFGLEERPSIPPGRGTWHMSHVEVPRAPYRKPAGLQPLSQVTITSLPTADKRTTPQRCAEMPVRERATSDSAVSDAGQQARIAEQTTHFVDDDVRAVKVHPYAAAKDASTATQPASLARDLASGTLRTAPPHKSREAAYKTAYPDLDPEAEERIVQRVLTSLQSVSLTPIELLSVAPGIRRKVHEMTTARRVPAAAQEPSSRAQVAAKKVAFATPEASIMIQATDEEPEPASAEAGVLDAVEAAEIEEAQILNLSAAGGKHLPAVATLESAGALPAGVLRVTADAAPSIPRGVVDGALAVVDRLKIRTIWGVFAGAEVVECILDGGCQFIAMSEECALRLKLPYDPSVTLRAVAANGSTDRVLGLARNVPLTLPGMITVHLQVYIIRNASYDVLLGRPFESFLSARIENRADAEQLVTVRCPNTNITVTIPTLEELVPDEDGLSAFVVEFDRETGEAAFVAYTPLPDEDSSSTAAAYLLSCDPVQISRPLYSVSPSFMRRHRVALSPAPEATTHQTHVDELNQNAQPSLSQRPSPSLLANLYSMYENPTQLTEEDTLPESAEILLSTKKKYKPVALKVKPLQTELPERFRIQRRIVGDPLADMPPLNPNPPPFVSGVRYTLERRAAMHEVHSPFLNPAELAVLDDLILKQELGLAWDDAERGRFRSDFFPPVEIPTVPHKPWALKNIPIPPGLYKEVCDIIRKKIESGVYEPSNSSYRSRWFCVLKKDGKSLRIVHSLEPLNTVTIQHSGVTPIPEQLAEQFAGRPCVGLLDLFVGYDEREIAESSHDLTTFQTPFGAHHLVTLPMGWSNSVPIFHDDVTFILQDEIPAHTVPYIDDVPIKGPESDYRQADGACETIPENPRVRRFVWEHLQVVNRIIQRVRFAGGTFSGKKFLACVEEGIVVGHRCTPVGRLPDLERVDKVLSWGPCRDLSDLRAFLGTIGVARIFIKDFAKLAHPLVNLTRKDVPYVWTVEQDRAMDLMKQRLIDSPALRAIDYDSEAPVIVSADTSWLAVGYLLCQQDPTRPSVRYYNRFGSITLNAREQRFSQPKLEIYGLYRALRALRLWIIGVRQLVVEVDARYIQGMLANPDIMPTASINRWIMAIHMFHFKLVHVPGERHAPDGLSRRPPQEGDVPPPEDGFDDWIDNLYAFTVDFLLPPRLGDAPFEDAPLPHIHALARAQAIEVLTLEARAEDGELSYDRFPRTEHARATDAQMNRVAEYLTTLQRPADVDDKAFRVFLGLALRFGLDAQGQLWKKVESGAHRKYLLPDKRAAALRDLHDHIGHRGFYATRSFVCEQFWWPDMRSDVLWFVRTCHLCQVRKTTHIIIPPTVAYPAAPMFRVHVDTASMPGKFKYLAHAHLLSRWGALSELISDNGKPWVAALKYLAEKYHVNHIRISGYNSRANGVVESPHHPTRDALYKATEGEAATWQTKLHSVLWADRASVRRRMGCSPYFAITGTHPVLPLDIVEATYLVPPPDSMLTTADLIARRAIALQKREEQVALLRSKVYAQRVADVKRLEDQHRATIRDFDFAKGRLVLLRNTAIEKSLNRKMRPRYLGPYVVITWNRGGAYILAELDGAVFDRPVAAFRVIPYQARTDALLIPGDLLDTDSRRIKELEESAELGEGAELFSDAAE</sequence>
<comment type="caution">
    <text evidence="9">The sequence shown here is derived from an EMBL/GenBank/DDBJ whole genome shotgun (WGS) entry which is preliminary data.</text>
</comment>
<dbReference type="InterPro" id="IPR041577">
    <property type="entry name" value="RT_RNaseH_2"/>
</dbReference>
<keyword evidence="6" id="KW-0511">Multifunctional enzyme</keyword>
<dbReference type="InterPro" id="IPR050951">
    <property type="entry name" value="Retrovirus_Pol_polyprotein"/>
</dbReference>
<dbReference type="PROSITE" id="PS50994">
    <property type="entry name" value="INTEGRASE"/>
    <property type="match status" value="1"/>
</dbReference>
<dbReference type="GO" id="GO:0016779">
    <property type="term" value="F:nucleotidyltransferase activity"/>
    <property type="evidence" value="ECO:0007669"/>
    <property type="project" value="UniProtKB-KW"/>
</dbReference>